<dbReference type="Proteomes" id="UP000266841">
    <property type="component" value="Unassembled WGS sequence"/>
</dbReference>
<keyword evidence="1" id="KW-0732">Signal</keyword>
<sequence length="169" mass="17915">MSSLAVSATCRLVLVISSFCRASACLAVTTVTMINSPRAGISSTLPSRLFIDTLGAECLSSLSVSVVCCPRRLRAARAVDVVSFVQAFMSSVHQYVINSQTPTPKRGRPFSAARHGMFSAAGRPRPMGAARRKSGGGRPCHCLSLRAQPSVTTPKAQCRHITRATAPII</sequence>
<protein>
    <recommendedName>
        <fullName evidence="4">Secreted protein</fullName>
    </recommendedName>
</protein>
<feature type="signal peptide" evidence="1">
    <location>
        <begin position="1"/>
        <end position="24"/>
    </location>
</feature>
<evidence type="ECO:0008006" key="4">
    <source>
        <dbReference type="Google" id="ProtNLM"/>
    </source>
</evidence>
<evidence type="ECO:0000256" key="1">
    <source>
        <dbReference type="SAM" id="SignalP"/>
    </source>
</evidence>
<comment type="caution">
    <text evidence="2">The sequence shown here is derived from an EMBL/GenBank/DDBJ whole genome shotgun (WGS) entry which is preliminary data.</text>
</comment>
<evidence type="ECO:0000313" key="3">
    <source>
        <dbReference type="Proteomes" id="UP000266841"/>
    </source>
</evidence>
<gene>
    <name evidence="2" type="ORF">THAOC_09903</name>
</gene>
<dbReference type="AlphaFoldDB" id="K0TE85"/>
<keyword evidence="3" id="KW-1185">Reference proteome</keyword>
<name>K0TE85_THAOC</name>
<reference evidence="2 3" key="1">
    <citation type="journal article" date="2012" name="Genome Biol.">
        <title>Genome and low-iron response of an oceanic diatom adapted to chronic iron limitation.</title>
        <authorList>
            <person name="Lommer M."/>
            <person name="Specht M."/>
            <person name="Roy A.S."/>
            <person name="Kraemer L."/>
            <person name="Andreson R."/>
            <person name="Gutowska M.A."/>
            <person name="Wolf J."/>
            <person name="Bergner S.V."/>
            <person name="Schilhabel M.B."/>
            <person name="Klostermeier U.C."/>
            <person name="Beiko R.G."/>
            <person name="Rosenstiel P."/>
            <person name="Hippler M."/>
            <person name="Laroche J."/>
        </authorList>
    </citation>
    <scope>NUCLEOTIDE SEQUENCE [LARGE SCALE GENOMIC DNA]</scope>
    <source>
        <strain evidence="2 3">CCMP1005</strain>
    </source>
</reference>
<organism evidence="2 3">
    <name type="scientific">Thalassiosira oceanica</name>
    <name type="common">Marine diatom</name>
    <dbReference type="NCBI Taxonomy" id="159749"/>
    <lineage>
        <taxon>Eukaryota</taxon>
        <taxon>Sar</taxon>
        <taxon>Stramenopiles</taxon>
        <taxon>Ochrophyta</taxon>
        <taxon>Bacillariophyta</taxon>
        <taxon>Coscinodiscophyceae</taxon>
        <taxon>Thalassiosirophycidae</taxon>
        <taxon>Thalassiosirales</taxon>
        <taxon>Thalassiosiraceae</taxon>
        <taxon>Thalassiosira</taxon>
    </lineage>
</organism>
<dbReference type="EMBL" id="AGNL01010721">
    <property type="protein sequence ID" value="EJK68882.1"/>
    <property type="molecule type" value="Genomic_DNA"/>
</dbReference>
<accession>K0TE85</accession>
<evidence type="ECO:0000313" key="2">
    <source>
        <dbReference type="EMBL" id="EJK68882.1"/>
    </source>
</evidence>
<proteinExistence type="predicted"/>
<feature type="chain" id="PRO_5003841759" description="Secreted protein" evidence="1">
    <location>
        <begin position="25"/>
        <end position="169"/>
    </location>
</feature>